<reference evidence="3" key="2">
    <citation type="submission" date="2014-06" db="EMBL/GenBank/DDBJ databases">
        <authorList>
            <person name="Genoscope - CEA"/>
        </authorList>
    </citation>
    <scope>NUCLEOTIDE SEQUENCE</scope>
</reference>
<dbReference type="Proteomes" id="UP001295469">
    <property type="component" value="Chromosome A05"/>
</dbReference>
<reference evidence="3 4" key="1">
    <citation type="journal article" date="2014" name="Science">
        <title>Plant genetics. Early allopolyploid evolution in the post-Neolithic Brassica napus oilseed genome.</title>
        <authorList>
            <person name="Chalhoub B."/>
            <person name="Denoeud F."/>
            <person name="Liu S."/>
            <person name="Parkin I.A."/>
            <person name="Tang H."/>
            <person name="Wang X."/>
            <person name="Chiquet J."/>
            <person name="Belcram H."/>
            <person name="Tong C."/>
            <person name="Samans B."/>
            <person name="Correa M."/>
            <person name="Da Silva C."/>
            <person name="Just J."/>
            <person name="Falentin C."/>
            <person name="Koh C.S."/>
            <person name="Le Clainche I."/>
            <person name="Bernard M."/>
            <person name="Bento P."/>
            <person name="Noel B."/>
            <person name="Labadie K."/>
            <person name="Alberti A."/>
            <person name="Charles M."/>
            <person name="Arnaud D."/>
            <person name="Guo H."/>
            <person name="Daviaud C."/>
            <person name="Alamery S."/>
            <person name="Jabbari K."/>
            <person name="Zhao M."/>
            <person name="Edger P.P."/>
            <person name="Chelaifa H."/>
            <person name="Tack D."/>
            <person name="Lassalle G."/>
            <person name="Mestiri I."/>
            <person name="Schnel N."/>
            <person name="Le Paslier M.C."/>
            <person name="Fan G."/>
            <person name="Renault V."/>
            <person name="Bayer P.E."/>
            <person name="Golicz A.A."/>
            <person name="Manoli S."/>
            <person name="Lee T.H."/>
            <person name="Thi V.H."/>
            <person name="Chalabi S."/>
            <person name="Hu Q."/>
            <person name="Fan C."/>
            <person name="Tollenaere R."/>
            <person name="Lu Y."/>
            <person name="Battail C."/>
            <person name="Shen J."/>
            <person name="Sidebottom C.H."/>
            <person name="Wang X."/>
            <person name="Canaguier A."/>
            <person name="Chauveau A."/>
            <person name="Berard A."/>
            <person name="Deniot G."/>
            <person name="Guan M."/>
            <person name="Liu Z."/>
            <person name="Sun F."/>
            <person name="Lim Y.P."/>
            <person name="Lyons E."/>
            <person name="Town C.D."/>
            <person name="Bancroft I."/>
            <person name="Wang X."/>
            <person name="Meng J."/>
            <person name="Ma J."/>
            <person name="Pires J.C."/>
            <person name="King G.J."/>
            <person name="Brunel D."/>
            <person name="Delourme R."/>
            <person name="Renard M."/>
            <person name="Aury J.M."/>
            <person name="Adams K.L."/>
            <person name="Batley J."/>
            <person name="Snowdon R.J."/>
            <person name="Tost J."/>
            <person name="Edwards D."/>
            <person name="Zhou Y."/>
            <person name="Hua W."/>
            <person name="Sharpe A.G."/>
            <person name="Paterson A.H."/>
            <person name="Guan C."/>
            <person name="Wincker P."/>
        </authorList>
    </citation>
    <scope>NUCLEOTIDE SEQUENCE [LARGE SCALE GENOMIC DNA]</scope>
    <source>
        <strain evidence="4">cv. Darmor-bzh</strain>
    </source>
</reference>
<dbReference type="EMBL" id="HG994359">
    <property type="protein sequence ID" value="CAF2101787.1"/>
    <property type="molecule type" value="Genomic_DNA"/>
</dbReference>
<protein>
    <submittedName>
        <fullName evidence="2">(rape) hypothetical protein</fullName>
    </submittedName>
    <submittedName>
        <fullName evidence="3">BnaA05g26030D protein</fullName>
    </submittedName>
</protein>
<evidence type="ECO:0000313" key="3">
    <source>
        <dbReference type="EMBL" id="CDY44008.1"/>
    </source>
</evidence>
<evidence type="ECO:0000256" key="1">
    <source>
        <dbReference type="SAM" id="MobiDB-lite"/>
    </source>
</evidence>
<organism evidence="3 4">
    <name type="scientific">Brassica napus</name>
    <name type="common">Rape</name>
    <dbReference type="NCBI Taxonomy" id="3708"/>
    <lineage>
        <taxon>Eukaryota</taxon>
        <taxon>Viridiplantae</taxon>
        <taxon>Streptophyta</taxon>
        <taxon>Embryophyta</taxon>
        <taxon>Tracheophyta</taxon>
        <taxon>Spermatophyta</taxon>
        <taxon>Magnoliopsida</taxon>
        <taxon>eudicotyledons</taxon>
        <taxon>Gunneridae</taxon>
        <taxon>Pentapetalae</taxon>
        <taxon>rosids</taxon>
        <taxon>malvids</taxon>
        <taxon>Brassicales</taxon>
        <taxon>Brassicaceae</taxon>
        <taxon>Brassiceae</taxon>
        <taxon>Brassica</taxon>
    </lineage>
</organism>
<dbReference type="Proteomes" id="UP000028999">
    <property type="component" value="Unassembled WGS sequence"/>
</dbReference>
<keyword evidence="4" id="KW-1185">Reference proteome</keyword>
<feature type="region of interest" description="Disordered" evidence="1">
    <location>
        <begin position="17"/>
        <end position="57"/>
    </location>
</feature>
<name>A0A078I4G5_BRANA</name>
<gene>
    <name evidence="3" type="primary">BnaA05g26030D</name>
    <name evidence="2" type="ORF">DARMORV10_A05P36300.1</name>
    <name evidence="3" type="ORF">GSBRNA2T00079409001</name>
</gene>
<proteinExistence type="predicted"/>
<dbReference type="Gramene" id="CDY44008">
    <property type="protein sequence ID" value="CDY44008"/>
    <property type="gene ID" value="GSBRNA2T00079409001"/>
</dbReference>
<accession>A0A078I4G5</accession>
<dbReference type="AlphaFoldDB" id="A0A078I4G5"/>
<evidence type="ECO:0000313" key="2">
    <source>
        <dbReference type="EMBL" id="CAF2101787.1"/>
    </source>
</evidence>
<evidence type="ECO:0000313" key="4">
    <source>
        <dbReference type="Proteomes" id="UP000028999"/>
    </source>
</evidence>
<dbReference type="STRING" id="3708.A0A078I4G5"/>
<dbReference type="PaxDb" id="3708-A0A078I4G5"/>
<reference evidence="2" key="3">
    <citation type="submission" date="2021-01" db="EMBL/GenBank/DDBJ databases">
        <authorList>
            <consortium name="Genoscope - CEA"/>
            <person name="William W."/>
        </authorList>
    </citation>
    <scope>NUCLEOTIDE SEQUENCE</scope>
</reference>
<sequence length="57" mass="6054">MSGILVYSAASSLRFSPGNSFPESKKTVRSRNGNARFPSGATSVGLIRSRHSTPSQL</sequence>
<dbReference type="EMBL" id="LK032576">
    <property type="protein sequence ID" value="CDY44008.1"/>
    <property type="molecule type" value="Genomic_DNA"/>
</dbReference>